<evidence type="ECO:0000256" key="4">
    <source>
        <dbReference type="ARBA" id="ARBA00022679"/>
    </source>
</evidence>
<dbReference type="SUPFAM" id="SSF53633">
    <property type="entry name" value="Carbamate kinase-like"/>
    <property type="match status" value="1"/>
</dbReference>
<evidence type="ECO:0000313" key="12">
    <source>
        <dbReference type="Proteomes" id="UP000624419"/>
    </source>
</evidence>
<protein>
    <recommendedName>
        <fullName evidence="9">Acetylglutamate kinase</fullName>
        <ecNumber evidence="9">2.7.2.8</ecNumber>
    </recommendedName>
    <alternativeName>
        <fullName evidence="9">N-acetyl-L-glutamate 5-phosphotransferase</fullName>
    </alternativeName>
    <alternativeName>
        <fullName evidence="9">NAG kinase</fullName>
        <shortName evidence="9">NAGK</shortName>
    </alternativeName>
</protein>
<dbReference type="Proteomes" id="UP000624419">
    <property type="component" value="Unassembled WGS sequence"/>
</dbReference>
<comment type="pathway">
    <text evidence="1 9">Amino-acid biosynthesis; L-arginine biosynthesis; N(2)-acetyl-L-ornithine from L-glutamate: step 2/4.</text>
</comment>
<comment type="similarity">
    <text evidence="9">Belongs to the acetylglutamate kinase family. ArgB subfamily.</text>
</comment>
<feature type="binding site" evidence="9">
    <location>
        <begin position="43"/>
        <end position="44"/>
    </location>
    <ligand>
        <name>substrate</name>
    </ligand>
</feature>
<feature type="binding site" evidence="9">
    <location>
        <position position="65"/>
    </location>
    <ligand>
        <name>substrate</name>
    </ligand>
</feature>
<evidence type="ECO:0000256" key="2">
    <source>
        <dbReference type="ARBA" id="ARBA00022571"/>
    </source>
</evidence>
<reference evidence="11 12" key="1">
    <citation type="submission" date="2020-04" db="EMBL/GenBank/DDBJ databases">
        <title>Salinimonas sp. HHU 13199.</title>
        <authorList>
            <person name="Cui X."/>
            <person name="Zhang D."/>
        </authorList>
    </citation>
    <scope>NUCLEOTIDE SEQUENCE [LARGE SCALE GENOMIC DNA]</scope>
    <source>
        <strain evidence="11 12">HHU 13199</strain>
    </source>
</reference>
<evidence type="ECO:0000256" key="8">
    <source>
        <dbReference type="ARBA" id="ARBA00048141"/>
    </source>
</evidence>
<keyword evidence="12" id="KW-1185">Reference proteome</keyword>
<evidence type="ECO:0000256" key="6">
    <source>
        <dbReference type="ARBA" id="ARBA00022777"/>
    </source>
</evidence>
<dbReference type="PIRSF" id="PIRSF000728">
    <property type="entry name" value="NAGK"/>
    <property type="match status" value="1"/>
</dbReference>
<name>A0ABR8LN67_9ALTE</name>
<dbReference type="Gene3D" id="3.40.1160.10">
    <property type="entry name" value="Acetylglutamate kinase-like"/>
    <property type="match status" value="1"/>
</dbReference>
<keyword evidence="4 9" id="KW-0808">Transferase</keyword>
<evidence type="ECO:0000256" key="9">
    <source>
        <dbReference type="HAMAP-Rule" id="MF_00082"/>
    </source>
</evidence>
<dbReference type="HAMAP" id="MF_00082">
    <property type="entry name" value="ArgB"/>
    <property type="match status" value="1"/>
</dbReference>
<comment type="function">
    <text evidence="9">Catalyzes the ATP-dependent phosphorylation of N-acetyl-L-glutamate.</text>
</comment>
<organism evidence="11 12">
    <name type="scientific">Salinimonas profundi</name>
    <dbReference type="NCBI Taxonomy" id="2729140"/>
    <lineage>
        <taxon>Bacteria</taxon>
        <taxon>Pseudomonadati</taxon>
        <taxon>Pseudomonadota</taxon>
        <taxon>Gammaproteobacteria</taxon>
        <taxon>Alteromonadales</taxon>
        <taxon>Alteromonadaceae</taxon>
        <taxon>Alteromonas/Salinimonas group</taxon>
        <taxon>Salinimonas</taxon>
    </lineage>
</organism>
<feature type="domain" description="Aspartate/glutamate/uridylate kinase" evidence="10">
    <location>
        <begin position="6"/>
        <end position="233"/>
    </location>
</feature>
<dbReference type="EMBL" id="JABBXD010000008">
    <property type="protein sequence ID" value="MBD3586813.1"/>
    <property type="molecule type" value="Genomic_DNA"/>
</dbReference>
<dbReference type="InterPro" id="IPR036393">
    <property type="entry name" value="AceGlu_kinase-like_sf"/>
</dbReference>
<keyword evidence="6 9" id="KW-0418">Kinase</keyword>
<dbReference type="PANTHER" id="PTHR23342">
    <property type="entry name" value="N-ACETYLGLUTAMATE SYNTHASE"/>
    <property type="match status" value="1"/>
</dbReference>
<dbReference type="GO" id="GO:0003991">
    <property type="term" value="F:acetylglutamate kinase activity"/>
    <property type="evidence" value="ECO:0007669"/>
    <property type="project" value="UniProtKB-EC"/>
</dbReference>
<feature type="site" description="Transition state stabilizer" evidence="9">
    <location>
        <position position="216"/>
    </location>
</feature>
<comment type="catalytic activity">
    <reaction evidence="8 9">
        <text>N-acetyl-L-glutamate + ATP = N-acetyl-L-glutamyl 5-phosphate + ADP</text>
        <dbReference type="Rhea" id="RHEA:14629"/>
        <dbReference type="ChEBI" id="CHEBI:30616"/>
        <dbReference type="ChEBI" id="CHEBI:44337"/>
        <dbReference type="ChEBI" id="CHEBI:57936"/>
        <dbReference type="ChEBI" id="CHEBI:456216"/>
        <dbReference type="EC" id="2.7.2.8"/>
    </reaction>
</comment>
<gene>
    <name evidence="9 11" type="primary">argB</name>
    <name evidence="11" type="ORF">HHX48_13795</name>
</gene>
<keyword evidence="7 9" id="KW-0067">ATP-binding</keyword>
<dbReference type="Pfam" id="PF00696">
    <property type="entry name" value="AA_kinase"/>
    <property type="match status" value="1"/>
</dbReference>
<keyword evidence="5 9" id="KW-0547">Nucleotide-binding</keyword>
<evidence type="ECO:0000256" key="1">
    <source>
        <dbReference type="ARBA" id="ARBA00004828"/>
    </source>
</evidence>
<dbReference type="NCBIfam" id="TIGR00761">
    <property type="entry name" value="argB"/>
    <property type="match status" value="1"/>
</dbReference>
<dbReference type="EC" id="2.7.2.8" evidence="9"/>
<keyword evidence="3 9" id="KW-0028">Amino-acid biosynthesis</keyword>
<evidence type="ECO:0000259" key="10">
    <source>
        <dbReference type="Pfam" id="PF00696"/>
    </source>
</evidence>
<dbReference type="PANTHER" id="PTHR23342:SF0">
    <property type="entry name" value="N-ACETYLGLUTAMATE SYNTHASE, MITOCHONDRIAL"/>
    <property type="match status" value="1"/>
</dbReference>
<keyword evidence="9" id="KW-0963">Cytoplasm</keyword>
<feature type="binding site" evidence="9">
    <location>
        <position position="157"/>
    </location>
    <ligand>
        <name>substrate</name>
    </ligand>
</feature>
<evidence type="ECO:0000256" key="7">
    <source>
        <dbReference type="ARBA" id="ARBA00022840"/>
    </source>
</evidence>
<dbReference type="InterPro" id="IPR001048">
    <property type="entry name" value="Asp/Glu/Uridylate_kinase"/>
</dbReference>
<comment type="caution">
    <text evidence="11">The sequence shown here is derived from an EMBL/GenBank/DDBJ whole genome shotgun (WGS) entry which is preliminary data.</text>
</comment>
<dbReference type="RefSeq" id="WP_191026011.1">
    <property type="nucleotide sequence ID" value="NZ_JABBXD010000008.1"/>
</dbReference>
<keyword evidence="2 9" id="KW-0055">Arginine biosynthesis</keyword>
<sequence>MMPHPIVIKVGGALLDDEKAARQLMTQIKALQKRRAVAVVHGGGPLVETMMTGMGLTSEKVDGLRVTPDAHMPVVCGALAGSANKQLCALAIGAGMTPTGLSLMDGNMISCQAISNQLGAVGQATPNSSVLLELLIKEQFLPVISSIGCDDNGRLLNINADQAATAIAQLLGAELLFLSNVEGVLDELGQRFTTLDAMQLATLSQSGVITDGMKVKTDAALQAATELHRAVFIGSWHAAPEDLLNATTGTQIQPEATKAGEIS</sequence>
<proteinExistence type="inferred from homology"/>
<accession>A0ABR8LN67</accession>
<evidence type="ECO:0000313" key="11">
    <source>
        <dbReference type="EMBL" id="MBD3586813.1"/>
    </source>
</evidence>
<comment type="subcellular location">
    <subcellularLocation>
        <location evidence="9">Cytoplasm</location>
    </subcellularLocation>
</comment>
<evidence type="ECO:0000256" key="5">
    <source>
        <dbReference type="ARBA" id="ARBA00022741"/>
    </source>
</evidence>
<feature type="site" description="Transition state stabilizer" evidence="9">
    <location>
        <position position="9"/>
    </location>
</feature>
<dbReference type="InterPro" id="IPR037528">
    <property type="entry name" value="ArgB"/>
</dbReference>
<dbReference type="InterPro" id="IPR004662">
    <property type="entry name" value="AcgluKinase_fam"/>
</dbReference>
<evidence type="ECO:0000256" key="3">
    <source>
        <dbReference type="ARBA" id="ARBA00022605"/>
    </source>
</evidence>